<gene>
    <name evidence="1" type="ORF">FHR31_000819</name>
</gene>
<dbReference type="GO" id="GO:0003677">
    <property type="term" value="F:DNA binding"/>
    <property type="evidence" value="ECO:0007669"/>
    <property type="project" value="UniProtKB-KW"/>
</dbReference>
<reference evidence="1 2" key="1">
    <citation type="submission" date="2020-08" db="EMBL/GenBank/DDBJ databases">
        <title>Sequencing the genomes of 1000 actinobacteria strains.</title>
        <authorList>
            <person name="Klenk H.-P."/>
        </authorList>
    </citation>
    <scope>NUCLEOTIDE SEQUENCE [LARGE SCALE GENOMIC DNA]</scope>
    <source>
        <strain evidence="1 2">DSM 22242</strain>
    </source>
</reference>
<comment type="caution">
    <text evidence="1">The sequence shown here is derived from an EMBL/GenBank/DDBJ whole genome shotgun (WGS) entry which is preliminary data.</text>
</comment>
<proteinExistence type="predicted"/>
<dbReference type="GeneID" id="93356877"/>
<evidence type="ECO:0000313" key="2">
    <source>
        <dbReference type="Proteomes" id="UP000530850"/>
    </source>
</evidence>
<sequence>MSEKNLDAHGRQRSKTISFRMSPEEANLLDNLVAISGQKKQDYIIRKLLDRRIVVVPSSRMQKGMEEAMMLVYRELTRLTNCADATPELIALTDSVATIFAGFSEKSTNIQLASDESAIKNLKREP</sequence>
<accession>A0A7W5D186</accession>
<evidence type="ECO:0000313" key="1">
    <source>
        <dbReference type="EMBL" id="MBB3171007.1"/>
    </source>
</evidence>
<name>A0A7W5D186_9ACTN</name>
<dbReference type="Proteomes" id="UP000530850">
    <property type="component" value="Unassembled WGS sequence"/>
</dbReference>
<dbReference type="InterPro" id="IPR053842">
    <property type="entry name" value="NikA-like"/>
</dbReference>
<dbReference type="AlphaFoldDB" id="A0A7W5D186"/>
<organism evidence="1 2">
    <name type="scientific">Parvibacter caecicola</name>
    <dbReference type="NCBI Taxonomy" id="747645"/>
    <lineage>
        <taxon>Bacteria</taxon>
        <taxon>Bacillati</taxon>
        <taxon>Actinomycetota</taxon>
        <taxon>Coriobacteriia</taxon>
        <taxon>Coriobacteriales</taxon>
        <taxon>Coriobacteriaceae</taxon>
        <taxon>Parvibacter</taxon>
    </lineage>
</organism>
<dbReference type="RefSeq" id="WP_183621470.1">
    <property type="nucleotide sequence ID" value="NZ_JACHYA010000002.1"/>
</dbReference>
<dbReference type="Pfam" id="PF21983">
    <property type="entry name" value="NikA-like"/>
    <property type="match status" value="1"/>
</dbReference>
<keyword evidence="1" id="KW-0238">DNA-binding</keyword>
<protein>
    <submittedName>
        <fullName evidence="1">Putative DNA-binding protein</fullName>
    </submittedName>
</protein>
<dbReference type="EMBL" id="JACHYA010000002">
    <property type="protein sequence ID" value="MBB3171007.1"/>
    <property type="molecule type" value="Genomic_DNA"/>
</dbReference>